<proteinExistence type="predicted"/>
<name>A0A2U3N8X8_9MYCO</name>
<feature type="transmembrane region" description="Helical" evidence="2">
    <location>
        <begin position="170"/>
        <end position="187"/>
    </location>
</feature>
<keyword evidence="2" id="KW-1133">Transmembrane helix</keyword>
<feature type="transmembrane region" description="Helical" evidence="2">
    <location>
        <begin position="193"/>
        <end position="208"/>
    </location>
</feature>
<feature type="transmembrane region" description="Helical" evidence="2">
    <location>
        <begin position="215"/>
        <end position="238"/>
    </location>
</feature>
<dbReference type="Proteomes" id="UP000241595">
    <property type="component" value="Unassembled WGS sequence"/>
</dbReference>
<evidence type="ECO:0000256" key="1">
    <source>
        <dbReference type="SAM" id="MobiDB-lite"/>
    </source>
</evidence>
<evidence type="ECO:0000313" key="4">
    <source>
        <dbReference type="Proteomes" id="UP000241595"/>
    </source>
</evidence>
<keyword evidence="2" id="KW-0812">Transmembrane</keyword>
<feature type="transmembrane region" description="Helical" evidence="2">
    <location>
        <begin position="31"/>
        <end position="53"/>
    </location>
</feature>
<gene>
    <name evidence="3" type="ORF">MTAB308_1460</name>
</gene>
<feature type="transmembrane region" description="Helical" evidence="2">
    <location>
        <begin position="325"/>
        <end position="341"/>
    </location>
</feature>
<feature type="region of interest" description="Disordered" evidence="1">
    <location>
        <begin position="478"/>
        <end position="497"/>
    </location>
</feature>
<feature type="transmembrane region" description="Helical" evidence="2">
    <location>
        <begin position="284"/>
        <end position="305"/>
    </location>
</feature>
<keyword evidence="2" id="KW-0472">Membrane</keyword>
<feature type="transmembrane region" description="Helical" evidence="2">
    <location>
        <begin position="446"/>
        <end position="471"/>
    </location>
</feature>
<organism evidence="3 4">
    <name type="scientific">Mycobacterium terramassiliense</name>
    <dbReference type="NCBI Taxonomy" id="1841859"/>
    <lineage>
        <taxon>Bacteria</taxon>
        <taxon>Bacillati</taxon>
        <taxon>Actinomycetota</taxon>
        <taxon>Actinomycetes</taxon>
        <taxon>Mycobacteriales</taxon>
        <taxon>Mycobacteriaceae</taxon>
        <taxon>Mycobacterium</taxon>
    </lineage>
</organism>
<dbReference type="EMBL" id="FTRV01000010">
    <property type="protein sequence ID" value="SPM27975.1"/>
    <property type="molecule type" value="Genomic_DNA"/>
</dbReference>
<sequence>LRRPLAALHGTTSALRQRCATVTGQSERTTLLGTILLATSVSAVTAFVLGQYFSIDALSSLVFVPDDCQVDWGTRVGRHCFSDYGIQANVGMQANPWGSNVVTLPDHSSLQFGFSNYPAAGMLPQTVFGFLGRALHAPKLGLVAYLLLLTMAALTPAVWAARGARGLERVVVFFACGTAAIPAWMVIDRGNSTGFVVPIALAFLVALCRQRWGLVTVMVILAALVKPQFAVLGMVLFAARQWRWAGTAVAGVALSNIAAYLLWPRDFPQTIVQSIHNTLGYGSFKALIGLNVSFGKALLILPDSLEARATGGNLPDGFLAGPRSVIGYVVLLLVVVSVLALGRRIPPVLVGIMLLATACLFPAVVLPYYLAFALPIAALVVRDPAGPPGTGIFDRLATVGDGRRAVGICVTLAAALSIAHIALPSPPLRAEIVGAVQHGLEMPDRWVVVTTASFAALLWLLACGVIVGSFARRPAPIPSGDQRPAGKVPVDPAVAPN</sequence>
<feature type="transmembrane region" description="Helical" evidence="2">
    <location>
        <begin position="348"/>
        <end position="370"/>
    </location>
</feature>
<evidence type="ECO:0000256" key="2">
    <source>
        <dbReference type="SAM" id="Phobius"/>
    </source>
</evidence>
<feature type="transmembrane region" description="Helical" evidence="2">
    <location>
        <begin position="244"/>
        <end position="263"/>
    </location>
</feature>
<evidence type="ECO:0000313" key="3">
    <source>
        <dbReference type="EMBL" id="SPM27975.1"/>
    </source>
</evidence>
<dbReference type="STRING" id="1841859.GCA_900157385_01457"/>
<feature type="transmembrane region" description="Helical" evidence="2">
    <location>
        <begin position="142"/>
        <end position="161"/>
    </location>
</feature>
<keyword evidence="4" id="KW-1185">Reference proteome</keyword>
<accession>A0A2U3N8X8</accession>
<protein>
    <submittedName>
        <fullName evidence="3">Membrane protein</fullName>
    </submittedName>
</protein>
<reference evidence="3 4" key="1">
    <citation type="submission" date="2017-01" db="EMBL/GenBank/DDBJ databases">
        <authorList>
            <consortium name="Urmite Genomes"/>
        </authorList>
    </citation>
    <scope>NUCLEOTIDE SEQUENCE [LARGE SCALE GENOMIC DNA]</scope>
    <source>
        <strain evidence="3 4">AB308</strain>
    </source>
</reference>
<dbReference type="AlphaFoldDB" id="A0A2U3N8X8"/>
<feature type="non-terminal residue" evidence="3">
    <location>
        <position position="1"/>
    </location>
</feature>